<evidence type="ECO:0000256" key="7">
    <source>
        <dbReference type="ARBA" id="ARBA00023136"/>
    </source>
</evidence>
<comment type="similarity">
    <text evidence="8">Belongs to the binding-protein-dependent transport system permease family.</text>
</comment>
<evidence type="ECO:0000256" key="2">
    <source>
        <dbReference type="ARBA" id="ARBA00022448"/>
    </source>
</evidence>
<evidence type="ECO:0000313" key="10">
    <source>
        <dbReference type="EMBL" id="GAA5518307.1"/>
    </source>
</evidence>
<dbReference type="RefSeq" id="WP_286214735.1">
    <property type="nucleotide sequence ID" value="NZ_AP027736.1"/>
</dbReference>
<keyword evidence="5 8" id="KW-0812">Transmembrane</keyword>
<proteinExistence type="inferred from homology"/>
<feature type="domain" description="ABC transmembrane type-1" evidence="9">
    <location>
        <begin position="341"/>
        <end position="535"/>
    </location>
</feature>
<evidence type="ECO:0000313" key="11">
    <source>
        <dbReference type="Proteomes" id="UP001426770"/>
    </source>
</evidence>
<feature type="transmembrane region" description="Helical" evidence="8">
    <location>
        <begin position="514"/>
        <end position="534"/>
    </location>
</feature>
<evidence type="ECO:0000256" key="6">
    <source>
        <dbReference type="ARBA" id="ARBA00022989"/>
    </source>
</evidence>
<keyword evidence="11" id="KW-1185">Reference proteome</keyword>
<feature type="transmembrane region" description="Helical" evidence="8">
    <location>
        <begin position="468"/>
        <end position="491"/>
    </location>
</feature>
<dbReference type="Proteomes" id="UP001426770">
    <property type="component" value="Unassembled WGS sequence"/>
</dbReference>
<dbReference type="CDD" id="cd06261">
    <property type="entry name" value="TM_PBP2"/>
    <property type="match status" value="2"/>
</dbReference>
<keyword evidence="4" id="KW-0997">Cell inner membrane</keyword>
<feature type="transmembrane region" description="Helical" evidence="8">
    <location>
        <begin position="379"/>
        <end position="399"/>
    </location>
</feature>
<feature type="transmembrane region" description="Helical" evidence="8">
    <location>
        <begin position="103"/>
        <end position="124"/>
    </location>
</feature>
<comment type="caution">
    <text evidence="10">The sequence shown here is derived from an EMBL/GenBank/DDBJ whole genome shotgun (WGS) entry which is preliminary data.</text>
</comment>
<keyword evidence="3" id="KW-1003">Cell membrane</keyword>
<dbReference type="EMBL" id="BAABRR010000003">
    <property type="protein sequence ID" value="GAA5518307.1"/>
    <property type="molecule type" value="Genomic_DNA"/>
</dbReference>
<feature type="domain" description="ABC transmembrane type-1" evidence="9">
    <location>
        <begin position="65"/>
        <end position="260"/>
    </location>
</feature>
<feature type="transmembrane region" description="Helical" evidence="8">
    <location>
        <begin position="239"/>
        <end position="263"/>
    </location>
</feature>
<reference evidence="10 11" key="1">
    <citation type="submission" date="2024-02" db="EMBL/GenBank/DDBJ databases">
        <title>Lysinimicrobium sediminis NBRC 112286.</title>
        <authorList>
            <person name="Ichikawa N."/>
            <person name="Katano-Makiyama Y."/>
            <person name="Hidaka K."/>
        </authorList>
    </citation>
    <scope>NUCLEOTIDE SEQUENCE [LARGE SCALE GENOMIC DNA]</scope>
    <source>
        <strain evidence="10 11">NBRC 112286</strain>
    </source>
</reference>
<dbReference type="Pfam" id="PF00528">
    <property type="entry name" value="BPD_transp_1"/>
    <property type="match status" value="1"/>
</dbReference>
<evidence type="ECO:0000256" key="5">
    <source>
        <dbReference type="ARBA" id="ARBA00022692"/>
    </source>
</evidence>
<dbReference type="PANTHER" id="PTHR43357">
    <property type="entry name" value="INNER MEMBRANE ABC TRANSPORTER PERMEASE PROTEIN YDCV"/>
    <property type="match status" value="1"/>
</dbReference>
<evidence type="ECO:0000256" key="1">
    <source>
        <dbReference type="ARBA" id="ARBA00004429"/>
    </source>
</evidence>
<evidence type="ECO:0000256" key="3">
    <source>
        <dbReference type="ARBA" id="ARBA00022475"/>
    </source>
</evidence>
<dbReference type="PROSITE" id="PS50928">
    <property type="entry name" value="ABC_TM1"/>
    <property type="match status" value="2"/>
</dbReference>
<dbReference type="InterPro" id="IPR035906">
    <property type="entry name" value="MetI-like_sf"/>
</dbReference>
<keyword evidence="7 8" id="KW-0472">Membrane</keyword>
<feature type="transmembrane region" description="Helical" evidence="8">
    <location>
        <begin position="345"/>
        <end position="367"/>
    </location>
</feature>
<keyword evidence="2 8" id="KW-0813">Transport</keyword>
<sequence>MSPSAASTRLWWVLAAVPVAFLTLFFLWPVGAVLARGLLEADAGTGSGIAAALEVLTRERTVRAILTTVGLALAGTAGSLGLGLPAAWALSRFRWRGARTVRALVTVPFVLPTIVVAAAFSALLSRSGLLGAWGLDQSALAIVAALVFFNVSVVVRIVGGAWESLSPRMADAARTLGAGRATAWWRVTMPALRPAITSAAAVVFLFCSTSFALVLILGGSRIRTVETEIYLQVNQFLDLRAASVLALVQVVFVGLALLVSARVRPRRAATAVERARAPRRAEWVGIAAALTPVFLLLAAPVYALVERSLRTADGYGLDHYAALFGEPPARSTLPVPVWEAAVNSLVSAVVATAIAGVIGVLTAHLVAARTRRAGLLEALVMLPLGVSAVVVGLGLLLTLNRNVLGVDLRASWWLVPIAQAMVALPLMVRALVPAARAIDPGLRAAAATLGASPWRVWLRVDAPLLRSATGASVAFAFAIAMGEFGATAFVARPDRPTLPTAIGRLLSRPGLENVGMAFAASVLLAAVTAAVMLASERLRTTVGAEL</sequence>
<comment type="subcellular location">
    <subcellularLocation>
        <location evidence="1">Cell inner membrane</location>
        <topology evidence="1">Multi-pass membrane protein</topology>
    </subcellularLocation>
    <subcellularLocation>
        <location evidence="8">Cell membrane</location>
        <topology evidence="8">Multi-pass membrane protein</topology>
    </subcellularLocation>
</comment>
<protein>
    <recommendedName>
        <fullName evidence="9">ABC transmembrane type-1 domain-containing protein</fullName>
    </recommendedName>
</protein>
<feature type="transmembrane region" description="Helical" evidence="8">
    <location>
        <begin position="64"/>
        <end position="91"/>
    </location>
</feature>
<feature type="transmembrane region" description="Helical" evidence="8">
    <location>
        <begin position="411"/>
        <end position="432"/>
    </location>
</feature>
<name>A0ABP9WEQ3_9MICO</name>
<dbReference type="InterPro" id="IPR000515">
    <property type="entry name" value="MetI-like"/>
</dbReference>
<organism evidence="10 11">
    <name type="scientific">Demequina sediminis</name>
    <dbReference type="NCBI Taxonomy" id="1930058"/>
    <lineage>
        <taxon>Bacteria</taxon>
        <taxon>Bacillati</taxon>
        <taxon>Actinomycetota</taxon>
        <taxon>Actinomycetes</taxon>
        <taxon>Micrococcales</taxon>
        <taxon>Demequinaceae</taxon>
        <taxon>Demequina</taxon>
    </lineage>
</organism>
<feature type="transmembrane region" description="Helical" evidence="8">
    <location>
        <begin position="139"/>
        <end position="159"/>
    </location>
</feature>
<accession>A0ABP9WEQ3</accession>
<gene>
    <name evidence="10" type="ORF">Lsed01_00729</name>
</gene>
<dbReference type="PANTHER" id="PTHR43357:SF4">
    <property type="entry name" value="INNER MEMBRANE ABC TRANSPORTER PERMEASE PROTEIN YDCV"/>
    <property type="match status" value="1"/>
</dbReference>
<evidence type="ECO:0000256" key="4">
    <source>
        <dbReference type="ARBA" id="ARBA00022519"/>
    </source>
</evidence>
<dbReference type="SUPFAM" id="SSF161098">
    <property type="entry name" value="MetI-like"/>
    <property type="match status" value="2"/>
</dbReference>
<dbReference type="Gene3D" id="1.10.3720.10">
    <property type="entry name" value="MetI-like"/>
    <property type="match status" value="2"/>
</dbReference>
<feature type="transmembrane region" description="Helical" evidence="8">
    <location>
        <begin position="12"/>
        <end position="30"/>
    </location>
</feature>
<evidence type="ECO:0000259" key="9">
    <source>
        <dbReference type="PROSITE" id="PS50928"/>
    </source>
</evidence>
<keyword evidence="6 8" id="KW-1133">Transmembrane helix</keyword>
<feature type="transmembrane region" description="Helical" evidence="8">
    <location>
        <begin position="195"/>
        <end position="219"/>
    </location>
</feature>
<feature type="transmembrane region" description="Helical" evidence="8">
    <location>
        <begin position="283"/>
        <end position="305"/>
    </location>
</feature>
<evidence type="ECO:0000256" key="8">
    <source>
        <dbReference type="RuleBase" id="RU363032"/>
    </source>
</evidence>